<evidence type="ECO:0000259" key="3">
    <source>
        <dbReference type="PROSITE" id="PS51186"/>
    </source>
</evidence>
<reference evidence="5" key="1">
    <citation type="submission" date="2025-08" db="UniProtKB">
        <authorList>
            <consortium name="RefSeq"/>
        </authorList>
    </citation>
    <scope>IDENTIFICATION</scope>
    <source>
        <tissue evidence="5">Gonad</tissue>
    </source>
</reference>
<feature type="transmembrane region" description="Helical" evidence="2">
    <location>
        <begin position="69"/>
        <end position="87"/>
    </location>
</feature>
<feature type="transmembrane region" description="Helical" evidence="2">
    <location>
        <begin position="42"/>
        <end position="63"/>
    </location>
</feature>
<keyword evidence="2" id="KW-1133">Transmembrane helix</keyword>
<name>A0A6P4YHP7_BRABE</name>
<dbReference type="InterPro" id="IPR050769">
    <property type="entry name" value="NAT_camello-type"/>
</dbReference>
<dbReference type="SUPFAM" id="SSF55729">
    <property type="entry name" value="Acyl-CoA N-acyltransferases (Nat)"/>
    <property type="match status" value="1"/>
</dbReference>
<keyword evidence="2" id="KW-0472">Membrane</keyword>
<dbReference type="RefSeq" id="XP_019628835.1">
    <property type="nucleotide sequence ID" value="XM_019773276.1"/>
</dbReference>
<dbReference type="Pfam" id="PF00583">
    <property type="entry name" value="Acetyltransf_1"/>
    <property type="match status" value="1"/>
</dbReference>
<evidence type="ECO:0000256" key="2">
    <source>
        <dbReference type="SAM" id="Phobius"/>
    </source>
</evidence>
<dbReference type="CDD" id="cd04301">
    <property type="entry name" value="NAT_SF"/>
    <property type="match status" value="1"/>
</dbReference>
<dbReference type="InterPro" id="IPR000182">
    <property type="entry name" value="GNAT_dom"/>
</dbReference>
<gene>
    <name evidence="5" type="primary">LOC109473416</name>
</gene>
<keyword evidence="2" id="KW-0812">Transmembrane</keyword>
<dbReference type="PANTHER" id="PTHR13947">
    <property type="entry name" value="GNAT FAMILY N-ACETYLTRANSFERASE"/>
    <property type="match status" value="1"/>
</dbReference>
<evidence type="ECO:0000313" key="5">
    <source>
        <dbReference type="RefSeq" id="XP_019628835.1"/>
    </source>
</evidence>
<dbReference type="GO" id="GO:0008080">
    <property type="term" value="F:N-acetyltransferase activity"/>
    <property type="evidence" value="ECO:0007669"/>
    <property type="project" value="InterPro"/>
</dbReference>
<dbReference type="AlphaFoldDB" id="A0A6P4YHP7"/>
<evidence type="ECO:0000313" key="4">
    <source>
        <dbReference type="Proteomes" id="UP000515135"/>
    </source>
</evidence>
<accession>A0A6P4YHP7</accession>
<feature type="domain" description="N-acetyltransferase" evidence="3">
    <location>
        <begin position="75"/>
        <end position="211"/>
    </location>
</feature>
<proteinExistence type="predicted"/>
<evidence type="ECO:0000256" key="1">
    <source>
        <dbReference type="ARBA" id="ARBA00022679"/>
    </source>
</evidence>
<keyword evidence="4" id="KW-1185">Reference proteome</keyword>
<dbReference type="OrthoDB" id="41532at2759"/>
<dbReference type="Proteomes" id="UP000515135">
    <property type="component" value="Unplaced"/>
</dbReference>
<sequence length="211" mass="24257">MKSDGLSIDIRELRQEEASEVRDMIMSGLCQQNASHRTVVKVLRMPVGWLWVGFLVVSFYSVTSSLPESATLAAVTCLPFTWALLYARFRIKRHFERLELQDLYTWYGSRAGSKFWVAVCEGKIIGTIALHRTSDNAAKLKRMTVLPRFRGRGVATRLMKHCEEYCGTQGVERIHLRTSQFQQDAVRLYLKFGYTITEKFTFSLNMEKLTG</sequence>
<dbReference type="Gene3D" id="3.40.630.30">
    <property type="match status" value="1"/>
</dbReference>
<organism evidence="4 5">
    <name type="scientific">Branchiostoma belcheri</name>
    <name type="common">Amphioxus</name>
    <dbReference type="NCBI Taxonomy" id="7741"/>
    <lineage>
        <taxon>Eukaryota</taxon>
        <taxon>Metazoa</taxon>
        <taxon>Chordata</taxon>
        <taxon>Cephalochordata</taxon>
        <taxon>Leptocardii</taxon>
        <taxon>Amphioxiformes</taxon>
        <taxon>Branchiostomatidae</taxon>
        <taxon>Branchiostoma</taxon>
    </lineage>
</organism>
<protein>
    <submittedName>
        <fullName evidence="5">N-acetylaspartate synthetase-like</fullName>
    </submittedName>
</protein>
<dbReference type="KEGG" id="bbel:109473416"/>
<keyword evidence="1" id="KW-0808">Transferase</keyword>
<dbReference type="GeneID" id="109473416"/>
<dbReference type="PROSITE" id="PS51186">
    <property type="entry name" value="GNAT"/>
    <property type="match status" value="1"/>
</dbReference>
<dbReference type="InterPro" id="IPR016181">
    <property type="entry name" value="Acyl_CoA_acyltransferase"/>
</dbReference>
<dbReference type="PANTHER" id="PTHR13947:SF37">
    <property type="entry name" value="LD18367P"/>
    <property type="match status" value="1"/>
</dbReference>